<reference evidence="1" key="1">
    <citation type="journal article" date="2014" name="Front. Microbiol.">
        <title>High frequency of phylogenetically diverse reductive dehalogenase-homologous genes in deep subseafloor sedimentary metagenomes.</title>
        <authorList>
            <person name="Kawai M."/>
            <person name="Futagami T."/>
            <person name="Toyoda A."/>
            <person name="Takaki Y."/>
            <person name="Nishi S."/>
            <person name="Hori S."/>
            <person name="Arai W."/>
            <person name="Tsubouchi T."/>
            <person name="Morono Y."/>
            <person name="Uchiyama I."/>
            <person name="Ito T."/>
            <person name="Fujiyama A."/>
            <person name="Inagaki F."/>
            <person name="Takami H."/>
        </authorList>
    </citation>
    <scope>NUCLEOTIDE SEQUENCE</scope>
    <source>
        <strain evidence="1">Expedition CK06-06</strain>
    </source>
</reference>
<dbReference type="AlphaFoldDB" id="X0Z3W1"/>
<proteinExistence type="predicted"/>
<protein>
    <submittedName>
        <fullName evidence="1">Uncharacterized protein</fullName>
    </submittedName>
</protein>
<accession>X0Z3W1</accession>
<dbReference type="EMBL" id="BARS01059182">
    <property type="protein sequence ID" value="GAG43261.1"/>
    <property type="molecule type" value="Genomic_DNA"/>
</dbReference>
<gene>
    <name evidence="1" type="ORF">S01H1_85885</name>
</gene>
<name>X0Z3W1_9ZZZZ</name>
<sequence length="44" mass="4802">MQHVLMACKRSRLLAIFFLASLVIIPLTLACEGEEDEAATPTPT</sequence>
<comment type="caution">
    <text evidence="1">The sequence shown here is derived from an EMBL/GenBank/DDBJ whole genome shotgun (WGS) entry which is preliminary data.</text>
</comment>
<organism evidence="1">
    <name type="scientific">marine sediment metagenome</name>
    <dbReference type="NCBI Taxonomy" id="412755"/>
    <lineage>
        <taxon>unclassified sequences</taxon>
        <taxon>metagenomes</taxon>
        <taxon>ecological metagenomes</taxon>
    </lineage>
</organism>
<feature type="non-terminal residue" evidence="1">
    <location>
        <position position="44"/>
    </location>
</feature>
<evidence type="ECO:0000313" key="1">
    <source>
        <dbReference type="EMBL" id="GAG43261.1"/>
    </source>
</evidence>